<evidence type="ECO:0000259" key="1">
    <source>
        <dbReference type="PROSITE" id="PS51352"/>
    </source>
</evidence>
<dbReference type="PROSITE" id="PS51352">
    <property type="entry name" value="THIOREDOXIN_2"/>
    <property type="match status" value="1"/>
</dbReference>
<evidence type="ECO:0000313" key="3">
    <source>
        <dbReference type="Proteomes" id="UP001169066"/>
    </source>
</evidence>
<organism evidence="2 3">
    <name type="scientific">Sulfurovum xiamenensis</name>
    <dbReference type="NCBI Taxonomy" id="3019066"/>
    <lineage>
        <taxon>Bacteria</taxon>
        <taxon>Pseudomonadati</taxon>
        <taxon>Campylobacterota</taxon>
        <taxon>Epsilonproteobacteria</taxon>
        <taxon>Campylobacterales</taxon>
        <taxon>Sulfurovaceae</taxon>
        <taxon>Sulfurovum</taxon>
    </lineage>
</organism>
<proteinExistence type="predicted"/>
<name>A0ABT7QT88_9BACT</name>
<sequence length="223" mass="25182">MHKKTAALLSLLLLLLILLIVFIVREEKQPKSTPLPTENTTEVIAKKDKTLQKGVLPQVKSSVPKIPSKVFTLINTKVQSHKVAISDQQVVFQDAKQPIVMVNLFATWCPPCIGEIPYLNDLQKKYKEELFVVGILTHDTITQDALGSFMAKNQINYFISNGTENDTFADHLATTLDLPKNFPIPLTVIYVKGEYFTHYEGAVPVEMIEYDIQQAKKQLEARE</sequence>
<dbReference type="CDD" id="cd02966">
    <property type="entry name" value="TlpA_like_family"/>
    <property type="match status" value="1"/>
</dbReference>
<gene>
    <name evidence="2" type="ORF">PF327_08860</name>
</gene>
<dbReference type="SUPFAM" id="SSF52833">
    <property type="entry name" value="Thioredoxin-like"/>
    <property type="match status" value="1"/>
</dbReference>
<accession>A0ABT7QT88</accession>
<dbReference type="InterPro" id="IPR013766">
    <property type="entry name" value="Thioredoxin_domain"/>
</dbReference>
<dbReference type="InterPro" id="IPR013740">
    <property type="entry name" value="Redoxin"/>
</dbReference>
<dbReference type="EMBL" id="JAQIBC010000006">
    <property type="protein sequence ID" value="MDM5264303.1"/>
    <property type="molecule type" value="Genomic_DNA"/>
</dbReference>
<dbReference type="RefSeq" id="WP_289402212.1">
    <property type="nucleotide sequence ID" value="NZ_JAQIBC010000006.1"/>
</dbReference>
<dbReference type="InterPro" id="IPR050553">
    <property type="entry name" value="Thioredoxin_ResA/DsbE_sf"/>
</dbReference>
<dbReference type="Proteomes" id="UP001169066">
    <property type="component" value="Unassembled WGS sequence"/>
</dbReference>
<protein>
    <submittedName>
        <fullName evidence="2">TlpA disulfide reductase family protein</fullName>
    </submittedName>
</protein>
<dbReference type="Gene3D" id="3.40.30.10">
    <property type="entry name" value="Glutaredoxin"/>
    <property type="match status" value="1"/>
</dbReference>
<evidence type="ECO:0000313" key="2">
    <source>
        <dbReference type="EMBL" id="MDM5264303.1"/>
    </source>
</evidence>
<comment type="caution">
    <text evidence="2">The sequence shown here is derived from an EMBL/GenBank/DDBJ whole genome shotgun (WGS) entry which is preliminary data.</text>
</comment>
<feature type="domain" description="Thioredoxin" evidence="1">
    <location>
        <begin position="62"/>
        <end position="217"/>
    </location>
</feature>
<dbReference type="Pfam" id="PF08534">
    <property type="entry name" value="Redoxin"/>
    <property type="match status" value="1"/>
</dbReference>
<dbReference type="InterPro" id="IPR036249">
    <property type="entry name" value="Thioredoxin-like_sf"/>
</dbReference>
<dbReference type="PANTHER" id="PTHR42852">
    <property type="entry name" value="THIOL:DISULFIDE INTERCHANGE PROTEIN DSBE"/>
    <property type="match status" value="1"/>
</dbReference>
<dbReference type="PANTHER" id="PTHR42852:SF17">
    <property type="entry name" value="THIOREDOXIN-LIKE PROTEIN HI_1115"/>
    <property type="match status" value="1"/>
</dbReference>
<reference evidence="2" key="1">
    <citation type="submission" date="2023-01" db="EMBL/GenBank/DDBJ databases">
        <title>Sulfurovum sp. XTW-4 genome assembly.</title>
        <authorList>
            <person name="Wang J."/>
        </authorList>
    </citation>
    <scope>NUCLEOTIDE SEQUENCE</scope>
    <source>
        <strain evidence="2">XTW-4</strain>
    </source>
</reference>
<keyword evidence="3" id="KW-1185">Reference proteome</keyword>